<keyword evidence="2" id="KW-0812">Transmembrane</keyword>
<dbReference type="Pfam" id="PF11750">
    <property type="entry name" value="DUF3307"/>
    <property type="match status" value="1"/>
</dbReference>
<keyword evidence="2" id="KW-0472">Membrane</keyword>
<organism evidence="3 4">
    <name type="scientific">Taibaiella chishuiensis</name>
    <dbReference type="NCBI Taxonomy" id="1434707"/>
    <lineage>
        <taxon>Bacteria</taxon>
        <taxon>Pseudomonadati</taxon>
        <taxon>Bacteroidota</taxon>
        <taxon>Chitinophagia</taxon>
        <taxon>Chitinophagales</taxon>
        <taxon>Chitinophagaceae</taxon>
        <taxon>Taibaiella</taxon>
    </lineage>
</organism>
<feature type="region of interest" description="Disordered" evidence="1">
    <location>
        <begin position="153"/>
        <end position="174"/>
    </location>
</feature>
<feature type="transmembrane region" description="Helical" evidence="2">
    <location>
        <begin position="87"/>
        <end position="106"/>
    </location>
</feature>
<dbReference type="Proteomes" id="UP000240572">
    <property type="component" value="Unassembled WGS sequence"/>
</dbReference>
<keyword evidence="2" id="KW-1133">Transmembrane helix</keyword>
<feature type="transmembrane region" description="Helical" evidence="2">
    <location>
        <begin position="233"/>
        <end position="255"/>
    </location>
</feature>
<dbReference type="InterPro" id="IPR021737">
    <property type="entry name" value="Phage_phiKZ_Orf197"/>
</dbReference>
<evidence type="ECO:0000313" key="4">
    <source>
        <dbReference type="Proteomes" id="UP000240572"/>
    </source>
</evidence>
<reference evidence="3 4" key="1">
    <citation type="submission" date="2018-03" db="EMBL/GenBank/DDBJ databases">
        <title>Genomic Encyclopedia of Type Strains, Phase III (KMG-III): the genomes of soil and plant-associated and newly described type strains.</title>
        <authorList>
            <person name="Whitman W."/>
        </authorList>
    </citation>
    <scope>NUCLEOTIDE SEQUENCE [LARGE SCALE GENOMIC DNA]</scope>
    <source>
        <strain evidence="3 4">CGMCC 1.12700</strain>
    </source>
</reference>
<accession>A0A2P8CZD0</accession>
<proteinExistence type="predicted"/>
<feature type="transmembrane region" description="Helical" evidence="2">
    <location>
        <begin position="38"/>
        <end position="67"/>
    </location>
</feature>
<gene>
    <name evidence="3" type="ORF">B0I18_10852</name>
</gene>
<dbReference type="EMBL" id="PYGD01000008">
    <property type="protein sequence ID" value="PSK90323.1"/>
    <property type="molecule type" value="Genomic_DNA"/>
</dbReference>
<keyword evidence="4" id="KW-1185">Reference proteome</keyword>
<feature type="compositionally biased region" description="Low complexity" evidence="1">
    <location>
        <begin position="161"/>
        <end position="172"/>
    </location>
</feature>
<feature type="transmembrane region" description="Helical" evidence="2">
    <location>
        <begin position="193"/>
        <end position="213"/>
    </location>
</feature>
<evidence type="ECO:0000256" key="1">
    <source>
        <dbReference type="SAM" id="MobiDB-lite"/>
    </source>
</evidence>
<dbReference type="RefSeq" id="WP_106524203.1">
    <property type="nucleotide sequence ID" value="NZ_PYGD01000008.1"/>
</dbReference>
<dbReference type="AlphaFoldDB" id="A0A2P8CZD0"/>
<name>A0A2P8CZD0_9BACT</name>
<feature type="transmembrane region" description="Helical" evidence="2">
    <location>
        <begin position="126"/>
        <end position="144"/>
    </location>
</feature>
<evidence type="ECO:0000313" key="3">
    <source>
        <dbReference type="EMBL" id="PSK90323.1"/>
    </source>
</evidence>
<sequence length="256" mass="29017">MMLLVKLLLAHILGDFVLQPDSWVKRKEQKKLKAPQLYAHVLLHTALVLLIVGDITFWKAALLLGALHFIIDIVKLYAQRQATRRTWFFIDQLAHLLCIGAVWYFYEPGAPALLVLLYTERNLALLTAYVFITTPAALVIRMIISRWQPDKDVQSAGSRQTPETFSTFSTEPETARPRSLQEAGKYIGILERLFILTFILIHHWEAVGFLIAAKSVFRFSDLKEAKDRKLTEYILIGTLVSFGIAILTGLIVSAIP</sequence>
<evidence type="ECO:0000256" key="2">
    <source>
        <dbReference type="SAM" id="Phobius"/>
    </source>
</evidence>
<protein>
    <submittedName>
        <fullName evidence="3">Uncharacterized protein DUF3307</fullName>
    </submittedName>
</protein>
<dbReference type="OrthoDB" id="8536716at2"/>
<comment type="caution">
    <text evidence="3">The sequence shown here is derived from an EMBL/GenBank/DDBJ whole genome shotgun (WGS) entry which is preliminary data.</text>
</comment>